<keyword evidence="2 4" id="KW-0195">Cyclin</keyword>
<dbReference type="InterPro" id="IPR048258">
    <property type="entry name" value="Cyclins_cyclin-box"/>
</dbReference>
<evidence type="ECO:0000259" key="6">
    <source>
        <dbReference type="SMART" id="SM00385"/>
    </source>
</evidence>
<reference evidence="7 8" key="1">
    <citation type="journal article" date="2009" name="Nature">
        <title>Evolution of pathogenicity and sexual reproduction in eight Candida genomes.</title>
        <authorList>
            <person name="Butler G."/>
            <person name="Rasmussen M.D."/>
            <person name="Lin M.F."/>
            <person name="Santos M.A."/>
            <person name="Sakthikumar S."/>
            <person name="Munro C.A."/>
            <person name="Rheinbay E."/>
            <person name="Grabherr M."/>
            <person name="Forche A."/>
            <person name="Reedy J.L."/>
            <person name="Agrafioti I."/>
            <person name="Arnaud M.B."/>
            <person name="Bates S."/>
            <person name="Brown A.J."/>
            <person name="Brunke S."/>
            <person name="Costanzo M.C."/>
            <person name="Fitzpatrick D.A."/>
            <person name="de Groot P.W."/>
            <person name="Harris D."/>
            <person name="Hoyer L.L."/>
            <person name="Hube B."/>
            <person name="Klis F.M."/>
            <person name="Kodira C."/>
            <person name="Lennard N."/>
            <person name="Logue M.E."/>
            <person name="Martin R."/>
            <person name="Neiman A.M."/>
            <person name="Nikolaou E."/>
            <person name="Quail M.A."/>
            <person name="Quinn J."/>
            <person name="Santos M.C."/>
            <person name="Schmitzberger F.F."/>
            <person name="Sherlock G."/>
            <person name="Shah P."/>
            <person name="Silverstein K.A."/>
            <person name="Skrzypek M.S."/>
            <person name="Soll D."/>
            <person name="Staggs R."/>
            <person name="Stansfield I."/>
            <person name="Stumpf M.P."/>
            <person name="Sudbery P.E."/>
            <person name="Srikantha T."/>
            <person name="Zeng Q."/>
            <person name="Berman J."/>
            <person name="Berriman M."/>
            <person name="Heitman J."/>
            <person name="Gow N.A."/>
            <person name="Lorenz M.C."/>
            <person name="Birren B.W."/>
            <person name="Kellis M."/>
            <person name="Cuomo C.A."/>
        </authorList>
    </citation>
    <scope>NUCLEOTIDE SEQUENCE [LARGE SCALE GENOMIC DNA]</scope>
    <source>
        <strain evidence="7 8">WO-1</strain>
    </source>
</reference>
<dbReference type="Gene3D" id="1.10.472.10">
    <property type="entry name" value="Cyclin-like"/>
    <property type="match status" value="1"/>
</dbReference>
<dbReference type="OrthoDB" id="5590282at2759"/>
<accession>C4YFH8</accession>
<feature type="domain" description="Cyclin-like" evidence="6">
    <location>
        <begin position="106"/>
        <end position="231"/>
    </location>
</feature>
<feature type="region of interest" description="Disordered" evidence="5">
    <location>
        <begin position="750"/>
        <end position="774"/>
    </location>
</feature>
<evidence type="ECO:0000313" key="8">
    <source>
        <dbReference type="Proteomes" id="UP000001429"/>
    </source>
</evidence>
<keyword evidence="3" id="KW-0131">Cell cycle</keyword>
<keyword evidence="8" id="KW-1185">Reference proteome</keyword>
<comment type="similarity">
    <text evidence="4">Belongs to the cyclin family.</text>
</comment>
<feature type="compositionally biased region" description="Low complexity" evidence="5">
    <location>
        <begin position="450"/>
        <end position="476"/>
    </location>
</feature>
<dbReference type="Proteomes" id="UP000001429">
    <property type="component" value="Chromosome 1"/>
</dbReference>
<feature type="region of interest" description="Disordered" evidence="5">
    <location>
        <begin position="450"/>
        <end position="679"/>
    </location>
</feature>
<evidence type="ECO:0000256" key="5">
    <source>
        <dbReference type="SAM" id="MobiDB-lite"/>
    </source>
</evidence>
<organism evidence="7 8">
    <name type="scientific">Candida albicans (strain WO-1)</name>
    <name type="common">Yeast</name>
    <dbReference type="NCBI Taxonomy" id="294748"/>
    <lineage>
        <taxon>Eukaryota</taxon>
        <taxon>Fungi</taxon>
        <taxon>Dikarya</taxon>
        <taxon>Ascomycota</taxon>
        <taxon>Saccharomycotina</taxon>
        <taxon>Pichiomycetes</taxon>
        <taxon>Debaryomycetaceae</taxon>
        <taxon>Candida/Lodderomyces clade</taxon>
        <taxon>Candida</taxon>
    </lineage>
</organism>
<evidence type="ECO:0000256" key="1">
    <source>
        <dbReference type="ARBA" id="ARBA00022618"/>
    </source>
</evidence>
<feature type="compositionally biased region" description="Low complexity" evidence="5">
    <location>
        <begin position="646"/>
        <end position="679"/>
    </location>
</feature>
<feature type="region of interest" description="Disordered" evidence="5">
    <location>
        <begin position="417"/>
        <end position="436"/>
    </location>
</feature>
<dbReference type="PANTHER" id="PTHR21615:SF2">
    <property type="entry name" value="CYCLIN N-TERMINAL DOMAIN-CONTAINING PROTEIN 1"/>
    <property type="match status" value="1"/>
</dbReference>
<dbReference type="GO" id="GO:0051301">
    <property type="term" value="P:cell division"/>
    <property type="evidence" value="ECO:0007669"/>
    <property type="project" value="UniProtKB-KW"/>
</dbReference>
<dbReference type="InterPro" id="IPR036915">
    <property type="entry name" value="Cyclin-like_sf"/>
</dbReference>
<dbReference type="AlphaFoldDB" id="C4YFH8"/>
<dbReference type="OMA" id="CLMQYEL"/>
<dbReference type="HOGENOM" id="CLU_019984_0_0_1"/>
<dbReference type="SMART" id="SM00385">
    <property type="entry name" value="CYCLIN"/>
    <property type="match status" value="1"/>
</dbReference>
<dbReference type="InterPro" id="IPR006671">
    <property type="entry name" value="Cyclin_N"/>
</dbReference>
<dbReference type="PANTHER" id="PTHR21615">
    <property type="entry name" value="CYCLIN N-TERMINAL DOMAIN-CONTAINING PROTEIN 1"/>
    <property type="match status" value="1"/>
</dbReference>
<dbReference type="Pfam" id="PF00134">
    <property type="entry name" value="Cyclin_N"/>
    <property type="match status" value="1"/>
</dbReference>
<evidence type="ECO:0000256" key="3">
    <source>
        <dbReference type="ARBA" id="ARBA00023306"/>
    </source>
</evidence>
<proteinExistence type="inferred from homology"/>
<feature type="region of interest" description="Disordered" evidence="5">
    <location>
        <begin position="1"/>
        <end position="42"/>
    </location>
</feature>
<dbReference type="PaxDb" id="5476-C4YFH8"/>
<evidence type="ECO:0000256" key="2">
    <source>
        <dbReference type="ARBA" id="ARBA00023127"/>
    </source>
</evidence>
<feature type="compositionally biased region" description="Polar residues" evidence="5">
    <location>
        <begin position="22"/>
        <end position="42"/>
    </location>
</feature>
<feature type="compositionally biased region" description="Polar residues" evidence="5">
    <location>
        <begin position="621"/>
        <end position="631"/>
    </location>
</feature>
<sequence>MINITKPLTPKSISQQKQQQQHPYKNISTTKSNNNPQASGSKSFVQEKYPSQLYESEIKIHNQSLAEYDLDIYDIMVNLIETNKPNLSLYKQQPYLTFTIRLKLIDFLLKMSIRLKILPFVFFKAVKIFDRYCSKRIVLLDQSQLIITTCLWIASKVMGGNNHFVNINNLDKIGHENFRTINDLGYGCGGKYLGPTERFRLPKLHELVKLCGAKCKYDQGMFKQMEVHVLNTLEWSLNDPSIEEFIIDSHEFNVININNNNEYEQTITTNDESANANANADANDGNEFFKIKEFLSYAALYSHDLIDTNIIELGQVIMDLINETFQLQPFDKHYQTILNCDSDHPIRFDMQRYKHIKKAVIKSVLNASDFMMKVFHSKGPQFIYQQFNLQYKLNYTTNSIIGGFGNSGYSPTTITTTTSDNISTTPTNSTGSTTPVSSYIGYANSRSSSVSSTSSVASSSNANTPSSSCSTTSTTPLGMTPHKRQKNYSNYSNYSNSSTSLGLTNNNNNNTTISPVDSTTINSHTKNSSQLNYQYHNGGSNNNNHHHHHKPSLSVSIPPPQMHSHHHSSTVYQMVTPPNSANKNSNKSNSANNNNTTTIATTTTTTTNNNNISQLPAPHQLSYNNYFNSPNMQPPPPMKYTPGRKQQQQQNQGQNQQQPLQLYQGDNNNNGTNTNSKFNSIAGSRAVSSSSSSAVSIASSISTNNYDKYDDDDDDDNSNDLFSSSRRFMNYSNYSSSTINGSVMSGVINNNSGNGKGNGNGGSGTPISENDSPIYTKTRLCNMIH</sequence>
<feature type="compositionally biased region" description="Polar residues" evidence="5">
    <location>
        <begin position="513"/>
        <end position="535"/>
    </location>
</feature>
<name>C4YFH8_CANAW</name>
<evidence type="ECO:0000313" key="7">
    <source>
        <dbReference type="EMBL" id="EEQ43059.1"/>
    </source>
</evidence>
<dbReference type="GO" id="GO:0030447">
    <property type="term" value="P:filamentous growth"/>
    <property type="evidence" value="ECO:0007669"/>
    <property type="project" value="UniProtKB-ARBA"/>
</dbReference>
<dbReference type="EMBL" id="CH672346">
    <property type="protein sequence ID" value="EEQ43059.1"/>
    <property type="molecule type" value="Genomic_DNA"/>
</dbReference>
<feature type="compositionally biased region" description="Low complexity" evidence="5">
    <location>
        <begin position="579"/>
        <end position="613"/>
    </location>
</feature>
<evidence type="ECO:0000256" key="4">
    <source>
        <dbReference type="RuleBase" id="RU000383"/>
    </source>
</evidence>
<feature type="compositionally biased region" description="Gly residues" evidence="5">
    <location>
        <begin position="754"/>
        <end position="764"/>
    </location>
</feature>
<dbReference type="SUPFAM" id="SSF47954">
    <property type="entry name" value="Cyclin-like"/>
    <property type="match status" value="1"/>
</dbReference>
<gene>
    <name evidence="7" type="ORF">CAWG_01296</name>
</gene>
<dbReference type="VEuPathDB" id="FungiDB:CAWG_01296"/>
<dbReference type="PROSITE" id="PS00292">
    <property type="entry name" value="CYCLINS"/>
    <property type="match status" value="1"/>
</dbReference>
<keyword evidence="1" id="KW-0132">Cell division</keyword>
<feature type="compositionally biased region" description="Polar residues" evidence="5">
    <location>
        <begin position="765"/>
        <end position="774"/>
    </location>
</feature>
<dbReference type="InterPro" id="IPR013763">
    <property type="entry name" value="Cyclin-like_dom"/>
</dbReference>
<feature type="compositionally biased region" description="Low complexity" evidence="5">
    <location>
        <begin position="487"/>
        <end position="512"/>
    </location>
</feature>
<protein>
    <recommendedName>
        <fullName evidence="6">Cyclin-like domain-containing protein</fullName>
    </recommendedName>
</protein>